<dbReference type="SUPFAM" id="SSF82693">
    <property type="entry name" value="Multidrug efflux transporter AcrB pore domain, PN1, PN2, PC1 and PC2 subdomains"/>
    <property type="match status" value="3"/>
</dbReference>
<feature type="transmembrane region" description="Helical" evidence="1">
    <location>
        <begin position="900"/>
        <end position="923"/>
    </location>
</feature>
<accession>T1BNG8</accession>
<dbReference type="Pfam" id="PF00873">
    <property type="entry name" value="ACR_tran"/>
    <property type="match status" value="1"/>
</dbReference>
<dbReference type="PRINTS" id="PR00702">
    <property type="entry name" value="ACRIFLAVINRP"/>
</dbReference>
<organism evidence="2">
    <name type="scientific">mine drainage metagenome</name>
    <dbReference type="NCBI Taxonomy" id="410659"/>
    <lineage>
        <taxon>unclassified sequences</taxon>
        <taxon>metagenomes</taxon>
        <taxon>ecological metagenomes</taxon>
    </lineage>
</organism>
<feature type="transmembrane region" description="Helical" evidence="1">
    <location>
        <begin position="360"/>
        <end position="381"/>
    </location>
</feature>
<comment type="caution">
    <text evidence="2">The sequence shown here is derived from an EMBL/GenBank/DDBJ whole genome shotgun (WGS) entry which is preliminary data.</text>
</comment>
<feature type="transmembrane region" description="Helical" evidence="1">
    <location>
        <begin position="991"/>
        <end position="1017"/>
    </location>
</feature>
<dbReference type="Gene3D" id="1.20.1640.10">
    <property type="entry name" value="Multidrug efflux transporter AcrB transmembrane domain"/>
    <property type="match status" value="2"/>
</dbReference>
<sequence length="1046" mass="111935">MSLSEPFIRRPVGTTLLALGVLLAGIMAYRLLPVAAVPSIPIPGIVVFASEPGASPLVMANTVAAPLEHTLGLIPGLDEVRSISSLGSTSIILLFRTNTNISSDAHAVQAGIDAALPNLPSGMPSLPYYREFNPASRPVLTMFMSSRTMSLRNVYDFANTVLLQKLSQVKGVAQVTLYGGQSPAVRIRFSPHALAAAGLTPNNIFNAVRTANVLEPLGTIQGRHHGYILALNGQLRDAAQYREVALQAGNGTILRLGQVASVVNSVANTQLAATNGREPGIMIAVTKTPSANVIQTVRGIKRQLPNLERLMPPSIHLSILTDRTATIRASISDIEITLLITMVLVLVVVALFMRRGAPILAAGITVPLAIAGTLAAIWALGFSLDNFSLLALTISITFVIDDAIVMIENIVAHHERGLPVMASALQGARQIGFTVFSITLSLIVVFLPLVLMGGIVGGLFHEFATTLVVAIAISGLASLTVTPMICAHLMKDREPARKRSWSMPRLAQSVGRLYQSIVDGYARSLDWALGHQRLMLVLFILTIAFTIFLYIKVPKTFFPEEDTGLVIGRTLAAPDVSFDRMKRLQSRVVQIIRKDPAIATISSSVGVTNGFSSANRGTMFIGLKPASKRSQPAKLVILDLERKLDKIPGIHVYLQIAQDLFFGGQSNGGEYSFSVLDPSFAFLDQITERIVRRLKTLKSINTVSTDLNRAETQITVDINRTRAARLGVSVAAIDAALGEAFGQRPISRIYEAQNQYEVVLTVGAARARTPQDLGDIYVAGASGPVPLLQVARLTRGSAPLQVIHFDGEPEGTISFNVAPGVGLGPAITNVRQVIASMRLPAGVRIRFGGNAKYFLRSIEDVPLLILASLLGIYIVLGVLYESLSQPLTILSTLPSAGVGALLAFFLTGTPMSVIGVIGIFLLMGIVKKNGIMLVDFALETERRDGLSPQEAIRKACLVRFRPIMMTTLAAILGALPLAFAVGTGYQLRRPLGIAVIGGLIVSQAMTLYTTPVIYLVLTGFGKRRARRIADLSDTPASRSPGWAGSS</sequence>
<feature type="transmembrane region" description="Helical" evidence="1">
    <location>
        <begin position="336"/>
        <end position="353"/>
    </location>
</feature>
<dbReference type="EMBL" id="AUZY01002813">
    <property type="protein sequence ID" value="EQD71367.1"/>
    <property type="molecule type" value="Genomic_DNA"/>
</dbReference>
<dbReference type="InterPro" id="IPR001036">
    <property type="entry name" value="Acrflvin-R"/>
</dbReference>
<dbReference type="Gene3D" id="3.30.70.1320">
    <property type="entry name" value="Multidrug efflux transporter AcrB pore domain like"/>
    <property type="match status" value="1"/>
</dbReference>
<dbReference type="Gene3D" id="3.30.70.1430">
    <property type="entry name" value="Multidrug efflux transporter AcrB pore domain"/>
    <property type="match status" value="2"/>
</dbReference>
<dbReference type="InterPro" id="IPR027463">
    <property type="entry name" value="AcrB_DN_DC_subdom"/>
</dbReference>
<feature type="transmembrane region" description="Helical" evidence="1">
    <location>
        <begin position="533"/>
        <end position="551"/>
    </location>
</feature>
<evidence type="ECO:0000256" key="1">
    <source>
        <dbReference type="SAM" id="Phobius"/>
    </source>
</evidence>
<feature type="transmembrane region" description="Helical" evidence="1">
    <location>
        <begin position="433"/>
        <end position="460"/>
    </location>
</feature>
<reference evidence="2" key="1">
    <citation type="submission" date="2013-08" db="EMBL/GenBank/DDBJ databases">
        <authorList>
            <person name="Mendez C."/>
            <person name="Richter M."/>
            <person name="Ferrer M."/>
            <person name="Sanchez J."/>
        </authorList>
    </citation>
    <scope>NUCLEOTIDE SEQUENCE</scope>
</reference>
<protein>
    <submittedName>
        <fullName evidence="2">Multidrug efflux system subunit MdtC</fullName>
    </submittedName>
</protein>
<dbReference type="AlphaFoldDB" id="T1BNG8"/>
<dbReference type="SUPFAM" id="SSF82866">
    <property type="entry name" value="Multidrug efflux transporter AcrB transmembrane domain"/>
    <property type="match status" value="2"/>
</dbReference>
<dbReference type="GO" id="GO:0005886">
    <property type="term" value="C:plasma membrane"/>
    <property type="evidence" value="ECO:0007669"/>
    <property type="project" value="TreeGrafter"/>
</dbReference>
<dbReference type="GO" id="GO:0042910">
    <property type="term" value="F:xenobiotic transmembrane transporter activity"/>
    <property type="evidence" value="ECO:0007669"/>
    <property type="project" value="TreeGrafter"/>
</dbReference>
<keyword evidence="1" id="KW-0812">Transmembrane</keyword>
<feature type="transmembrane region" description="Helical" evidence="1">
    <location>
        <begin position="861"/>
        <end position="880"/>
    </location>
</feature>
<reference evidence="2" key="2">
    <citation type="journal article" date="2014" name="ISME J.">
        <title>Microbial stratification in low pH oxic and suboxic macroscopic growths along an acid mine drainage.</title>
        <authorList>
            <person name="Mendez-Garcia C."/>
            <person name="Mesa V."/>
            <person name="Sprenger R.R."/>
            <person name="Richter M."/>
            <person name="Diez M.S."/>
            <person name="Solano J."/>
            <person name="Bargiela R."/>
            <person name="Golyshina O.V."/>
            <person name="Manteca A."/>
            <person name="Ramos J.L."/>
            <person name="Gallego J.R."/>
            <person name="Llorente I."/>
            <person name="Martins Dos Santos V.A."/>
            <person name="Jensen O.N."/>
            <person name="Pelaez A.I."/>
            <person name="Sanchez J."/>
            <person name="Ferrer M."/>
        </authorList>
    </citation>
    <scope>NUCLEOTIDE SEQUENCE</scope>
</reference>
<dbReference type="SUPFAM" id="SSF82714">
    <property type="entry name" value="Multidrug efflux transporter AcrB TolC docking domain, DN and DC subdomains"/>
    <property type="match status" value="2"/>
</dbReference>
<dbReference type="PANTHER" id="PTHR32063:SF78">
    <property type="entry name" value="ACRB_ACRD_ACRF FAMILY PROTEIN"/>
    <property type="match status" value="1"/>
</dbReference>
<gene>
    <name evidence="2" type="ORF">B1B_04502</name>
</gene>
<feature type="transmembrane region" description="Helical" evidence="1">
    <location>
        <begin position="963"/>
        <end position="985"/>
    </location>
</feature>
<dbReference type="Gene3D" id="3.30.70.1440">
    <property type="entry name" value="Multidrug efflux transporter AcrB pore domain"/>
    <property type="match status" value="1"/>
</dbReference>
<dbReference type="PANTHER" id="PTHR32063">
    <property type="match status" value="1"/>
</dbReference>
<evidence type="ECO:0000313" key="2">
    <source>
        <dbReference type="EMBL" id="EQD71367.1"/>
    </source>
</evidence>
<keyword evidence="1" id="KW-1133">Transmembrane helix</keyword>
<name>T1BNG8_9ZZZZ</name>
<feature type="transmembrane region" description="Helical" evidence="1">
    <location>
        <begin position="466"/>
        <end position="490"/>
    </location>
</feature>
<proteinExistence type="predicted"/>
<dbReference type="Gene3D" id="3.30.2090.10">
    <property type="entry name" value="Multidrug efflux transporter AcrB TolC docking domain, DN and DC subdomains"/>
    <property type="match status" value="2"/>
</dbReference>
<keyword evidence="1" id="KW-0472">Membrane</keyword>